<reference evidence="2 3" key="1">
    <citation type="submission" date="2019-03" db="EMBL/GenBank/DDBJ databases">
        <title>Rhodobacteraceae bacterium SM1902, a new member of the family Rhodobacteraceae isolated from Yantai.</title>
        <authorList>
            <person name="Sun Y."/>
        </authorList>
    </citation>
    <scope>NUCLEOTIDE SEQUENCE [LARGE SCALE GENOMIC DNA]</scope>
    <source>
        <strain evidence="2 3">SM1902</strain>
    </source>
</reference>
<feature type="domain" description="4-vinyl reductase 4VR" evidence="1">
    <location>
        <begin position="134"/>
        <end position="196"/>
    </location>
</feature>
<dbReference type="NCBIfam" id="TIGR02019">
    <property type="entry name" value="BchJ"/>
    <property type="match status" value="1"/>
</dbReference>
<sequence>MSRDGNASQGLIGPNAILQFLPVLDRFCGPVRRAQILAAAGIFDIPDGLSMIPETDAARLHRQIRKEEPALAPTLAAKAGFETANYILANRIPDLAQTVLKVLPRKPAARILSGAIEKHAWTFAGSGSFKVQSAWSFTITNNPIVRGEVSGVPLCAWHTAVFERLYRVLVSPDCRCEETLCAAQGSGNTCHFKMSFGDA</sequence>
<dbReference type="Pfam" id="PF02830">
    <property type="entry name" value="V4R"/>
    <property type="match status" value="1"/>
</dbReference>
<keyword evidence="3" id="KW-1185">Reference proteome</keyword>
<dbReference type="InterPro" id="IPR004096">
    <property type="entry name" value="V4R"/>
</dbReference>
<protein>
    <submittedName>
        <fullName evidence="2">Bacteriochlorophyll 4-vinyl reductase</fullName>
    </submittedName>
</protein>
<dbReference type="SUPFAM" id="SSF111126">
    <property type="entry name" value="Ligand-binding domain in the NO signalling and Golgi transport"/>
    <property type="match status" value="1"/>
</dbReference>
<dbReference type="EMBL" id="SMZO01000008">
    <property type="protein sequence ID" value="TDL90522.1"/>
    <property type="molecule type" value="Genomic_DNA"/>
</dbReference>
<proteinExistence type="predicted"/>
<evidence type="ECO:0000259" key="1">
    <source>
        <dbReference type="SMART" id="SM00989"/>
    </source>
</evidence>
<evidence type="ECO:0000313" key="3">
    <source>
        <dbReference type="Proteomes" id="UP000294562"/>
    </source>
</evidence>
<evidence type="ECO:0000313" key="2">
    <source>
        <dbReference type="EMBL" id="TDL90522.1"/>
    </source>
</evidence>
<dbReference type="AlphaFoldDB" id="A0A4R6B2P7"/>
<dbReference type="GO" id="GO:0030494">
    <property type="term" value="P:bacteriochlorophyll biosynthetic process"/>
    <property type="evidence" value="ECO:0007669"/>
    <property type="project" value="InterPro"/>
</dbReference>
<accession>A0A4R6B2P7</accession>
<dbReference type="GO" id="GO:0015979">
    <property type="term" value="P:photosynthesis"/>
    <property type="evidence" value="ECO:0007669"/>
    <property type="project" value="InterPro"/>
</dbReference>
<gene>
    <name evidence="2" type="primary">bchJ</name>
    <name evidence="2" type="ORF">E2L05_05330</name>
</gene>
<dbReference type="InterPro" id="IPR010249">
    <property type="entry name" value="BchJ"/>
</dbReference>
<dbReference type="RefSeq" id="WP_133341863.1">
    <property type="nucleotide sequence ID" value="NZ_SMZO01000008.1"/>
</dbReference>
<organism evidence="2 3">
    <name type="scientific">Meridianimarinicoccus aquatilis</name>
    <dbReference type="NCBI Taxonomy" id="2552766"/>
    <lineage>
        <taxon>Bacteria</taxon>
        <taxon>Pseudomonadati</taxon>
        <taxon>Pseudomonadota</taxon>
        <taxon>Alphaproteobacteria</taxon>
        <taxon>Rhodobacterales</taxon>
        <taxon>Paracoccaceae</taxon>
        <taxon>Meridianimarinicoccus</taxon>
    </lineage>
</organism>
<comment type="caution">
    <text evidence="2">The sequence shown here is derived from an EMBL/GenBank/DDBJ whole genome shotgun (WGS) entry which is preliminary data.</text>
</comment>
<name>A0A4R6B2P7_9RHOB</name>
<dbReference type="InterPro" id="IPR024096">
    <property type="entry name" value="NO_sig/Golgi_transp_ligand-bd"/>
</dbReference>
<dbReference type="SMART" id="SM00989">
    <property type="entry name" value="V4R"/>
    <property type="match status" value="1"/>
</dbReference>
<dbReference type="Proteomes" id="UP000294562">
    <property type="component" value="Unassembled WGS sequence"/>
</dbReference>
<dbReference type="OrthoDB" id="2080515at2"/>